<evidence type="ECO:0008006" key="3">
    <source>
        <dbReference type="Google" id="ProtNLM"/>
    </source>
</evidence>
<dbReference type="SUPFAM" id="SSF55186">
    <property type="entry name" value="ThrRS/AlaRS common domain"/>
    <property type="match status" value="1"/>
</dbReference>
<dbReference type="GO" id="GO:0004829">
    <property type="term" value="F:threonine-tRNA ligase activity"/>
    <property type="evidence" value="ECO:0007669"/>
    <property type="project" value="TreeGrafter"/>
</dbReference>
<dbReference type="AlphaFoldDB" id="A0A382QTM2"/>
<keyword evidence="1" id="KW-0648">Protein biosynthesis</keyword>
<protein>
    <recommendedName>
        <fullName evidence="3">Threonine--tRNA ligase</fullName>
    </recommendedName>
</protein>
<name>A0A382QTM2_9ZZZZ</name>
<dbReference type="Gene3D" id="3.30.980.10">
    <property type="entry name" value="Threonyl-trna Synthetase, Chain A, domain 2"/>
    <property type="match status" value="1"/>
</dbReference>
<reference evidence="2" key="1">
    <citation type="submission" date="2018-05" db="EMBL/GenBank/DDBJ databases">
        <authorList>
            <person name="Lanie J.A."/>
            <person name="Ng W.-L."/>
            <person name="Kazmierczak K.M."/>
            <person name="Andrzejewski T.M."/>
            <person name="Davidsen T.M."/>
            <person name="Wayne K.J."/>
            <person name="Tettelin H."/>
            <person name="Glass J.I."/>
            <person name="Rusch D."/>
            <person name="Podicherti R."/>
            <person name="Tsui H.-C.T."/>
            <person name="Winkler M.E."/>
        </authorList>
    </citation>
    <scope>NUCLEOTIDE SEQUENCE</scope>
</reference>
<proteinExistence type="predicted"/>
<dbReference type="PANTHER" id="PTHR11451:SF44">
    <property type="entry name" value="THREONINE--TRNA LIGASE, CHLOROPLASTIC_MITOCHONDRIAL 2"/>
    <property type="match status" value="1"/>
</dbReference>
<dbReference type="EMBL" id="UINC01116814">
    <property type="protein sequence ID" value="SVC88816.1"/>
    <property type="molecule type" value="Genomic_DNA"/>
</dbReference>
<dbReference type="PANTHER" id="PTHR11451">
    <property type="entry name" value="THREONINE-TRNA LIGASE"/>
    <property type="match status" value="1"/>
</dbReference>
<gene>
    <name evidence="2" type="ORF">METZ01_LOCUS341670</name>
</gene>
<dbReference type="GO" id="GO:0000166">
    <property type="term" value="F:nucleotide binding"/>
    <property type="evidence" value="ECO:0007669"/>
    <property type="project" value="InterPro"/>
</dbReference>
<organism evidence="2">
    <name type="scientific">marine metagenome</name>
    <dbReference type="NCBI Taxonomy" id="408172"/>
    <lineage>
        <taxon>unclassified sequences</taxon>
        <taxon>metagenomes</taxon>
        <taxon>ecological metagenomes</taxon>
    </lineage>
</organism>
<accession>A0A382QTM2</accession>
<dbReference type="GO" id="GO:0006435">
    <property type="term" value="P:threonyl-tRNA aminoacylation"/>
    <property type="evidence" value="ECO:0007669"/>
    <property type="project" value="TreeGrafter"/>
</dbReference>
<dbReference type="InterPro" id="IPR018163">
    <property type="entry name" value="Thr/Ala-tRNA-synth_IIc_edit"/>
</dbReference>
<sequence>MNSEELKNLRERIRHSTAHVMADVVTQLYPDVKLAIGPPTEDGFYYDFMVDTPFSDEDLKKIEAAMKKVISKDLPFIYA</sequence>
<evidence type="ECO:0000256" key="1">
    <source>
        <dbReference type="ARBA" id="ARBA00022917"/>
    </source>
</evidence>
<evidence type="ECO:0000313" key="2">
    <source>
        <dbReference type="EMBL" id="SVC88816.1"/>
    </source>
</evidence>